<name>A0A975H806_9FLAO</name>
<gene>
    <name evidence="1" type="ORF">J3359_04825</name>
</gene>
<organism evidence="1 2">
    <name type="scientific">Polaribacter cellanae</name>
    <dbReference type="NCBI Taxonomy" id="2818493"/>
    <lineage>
        <taxon>Bacteria</taxon>
        <taxon>Pseudomonadati</taxon>
        <taxon>Bacteroidota</taxon>
        <taxon>Flavobacteriia</taxon>
        <taxon>Flavobacteriales</taxon>
        <taxon>Flavobacteriaceae</taxon>
    </lineage>
</organism>
<dbReference type="KEGG" id="pcea:J3359_04825"/>
<sequence length="431" mass="50274">MEQATVKTSLTEKPKAFNEKWWDKFLHKTNNLTKTAVIEDCLNFEETLLFRKYVLEIIQKLAELRTDKYGFRVFVDGVKLDETEMSKIYDLPPLEDEELEEWVERVYKGKKFGMIINAGEKFNLKLSKNIALKTKPYFEKVGFPRDGINFSLFIGNYEKTPIGIHQDPPGQDVMHFHLGPGAKTMYTWGNEEYKELINTQKYNKQDVESLLPFSSKFIFKEGSIYFMPQGEYHIGMQDGLSIGITFWRYNHNSEILLRKLLSLTLNEFLEGGKDLLAIDKNDIDDVSGVDDILEILKIPHEFNNLNYKDLLRETYRGLRYSIHSNAGYRTSPFPMDNDILFKGNNVVQIEQPFKILYKESLHKEKLHVFVRGVKIELNNFNCIKSLIDKINIGKPLKVSELLKTLDKDWDEEIGLFILNTIYKNHGIIKVK</sequence>
<evidence type="ECO:0008006" key="3">
    <source>
        <dbReference type="Google" id="ProtNLM"/>
    </source>
</evidence>
<proteinExistence type="predicted"/>
<dbReference type="RefSeq" id="WP_208079613.1">
    <property type="nucleotide sequence ID" value="NZ_CP071869.1"/>
</dbReference>
<keyword evidence="2" id="KW-1185">Reference proteome</keyword>
<dbReference type="AlphaFoldDB" id="A0A975H806"/>
<accession>A0A975H806</accession>
<protein>
    <recommendedName>
        <fullName evidence="3">JmjC domain-containing protein</fullName>
    </recommendedName>
</protein>
<dbReference type="EMBL" id="CP071869">
    <property type="protein sequence ID" value="QTE23608.1"/>
    <property type="molecule type" value="Genomic_DNA"/>
</dbReference>
<evidence type="ECO:0000313" key="2">
    <source>
        <dbReference type="Proteomes" id="UP000663920"/>
    </source>
</evidence>
<reference evidence="1 2" key="1">
    <citation type="submission" date="2021-03" db="EMBL/GenBank/DDBJ databases">
        <title>Complete genome of Polaribacter_sp.SM13.</title>
        <authorList>
            <person name="Jeong S.W."/>
            <person name="Bae J.W."/>
        </authorList>
    </citation>
    <scope>NUCLEOTIDE SEQUENCE [LARGE SCALE GENOMIC DNA]</scope>
    <source>
        <strain evidence="1 2">SM13</strain>
    </source>
</reference>
<evidence type="ECO:0000313" key="1">
    <source>
        <dbReference type="EMBL" id="QTE23608.1"/>
    </source>
</evidence>
<dbReference type="Proteomes" id="UP000663920">
    <property type="component" value="Chromosome"/>
</dbReference>